<dbReference type="Pfam" id="PF07992">
    <property type="entry name" value="Pyr_redox_2"/>
    <property type="match status" value="1"/>
</dbReference>
<name>A0A9Q1BQ45_HOLLE</name>
<dbReference type="FunFam" id="3.50.50.100:FF:000006">
    <property type="entry name" value="apoptosis-inducing factor 2"/>
    <property type="match status" value="1"/>
</dbReference>
<organism evidence="15 16">
    <name type="scientific">Holothuria leucospilota</name>
    <name type="common">Black long sea cucumber</name>
    <name type="synonym">Mertensiothuria leucospilota</name>
    <dbReference type="NCBI Taxonomy" id="206669"/>
    <lineage>
        <taxon>Eukaryota</taxon>
        <taxon>Metazoa</taxon>
        <taxon>Echinodermata</taxon>
        <taxon>Eleutherozoa</taxon>
        <taxon>Echinozoa</taxon>
        <taxon>Holothuroidea</taxon>
        <taxon>Aspidochirotacea</taxon>
        <taxon>Aspidochirotida</taxon>
        <taxon>Holothuriidae</taxon>
        <taxon>Holothuria</taxon>
    </lineage>
</organism>
<comment type="similarity">
    <text evidence="1">Belongs to the FAD-dependent oxidoreductase family.</text>
</comment>
<evidence type="ECO:0000256" key="11">
    <source>
        <dbReference type="ARBA" id="ARBA00049275"/>
    </source>
</evidence>
<dbReference type="GO" id="GO:0005737">
    <property type="term" value="C:cytoplasm"/>
    <property type="evidence" value="ECO:0007669"/>
    <property type="project" value="TreeGrafter"/>
</dbReference>
<keyword evidence="16" id="KW-1185">Reference proteome</keyword>
<evidence type="ECO:0000256" key="12">
    <source>
        <dbReference type="ARBA" id="ARBA00049479"/>
    </source>
</evidence>
<evidence type="ECO:0000256" key="4">
    <source>
        <dbReference type="ARBA" id="ARBA00023002"/>
    </source>
</evidence>
<dbReference type="GO" id="GO:0050660">
    <property type="term" value="F:flavin adenine dinucleotide binding"/>
    <property type="evidence" value="ECO:0007669"/>
    <property type="project" value="TreeGrafter"/>
</dbReference>
<comment type="catalytic activity">
    <reaction evidence="10">
        <text>ubiquinone-10 + NADH + H(+) = ubiquinol-10 + NAD(+)</text>
        <dbReference type="Rhea" id="RHEA:61984"/>
        <dbReference type="ChEBI" id="CHEBI:15378"/>
        <dbReference type="ChEBI" id="CHEBI:46245"/>
        <dbReference type="ChEBI" id="CHEBI:57540"/>
        <dbReference type="ChEBI" id="CHEBI:57945"/>
        <dbReference type="ChEBI" id="CHEBI:64183"/>
    </reaction>
    <physiologicalReaction direction="left-to-right" evidence="10">
        <dbReference type="Rhea" id="RHEA:61985"/>
    </physiologicalReaction>
</comment>
<evidence type="ECO:0000256" key="13">
    <source>
        <dbReference type="ARBA" id="ARBA00057036"/>
    </source>
</evidence>
<dbReference type="PANTHER" id="PTHR43735">
    <property type="entry name" value="APOPTOSIS-INDUCING FACTOR 1"/>
    <property type="match status" value="1"/>
</dbReference>
<dbReference type="OrthoDB" id="3244603at2759"/>
<keyword evidence="4" id="KW-0560">Oxidoreductase</keyword>
<keyword evidence="3" id="KW-0274">FAD</keyword>
<dbReference type="GO" id="GO:0004174">
    <property type="term" value="F:electron-transferring-flavoprotein dehydrogenase activity"/>
    <property type="evidence" value="ECO:0007669"/>
    <property type="project" value="TreeGrafter"/>
</dbReference>
<comment type="function">
    <text evidence="13">Putative FAD-dependent oxidoreductase.</text>
</comment>
<dbReference type="SUPFAM" id="SSF51905">
    <property type="entry name" value="FAD/NAD(P)-binding domain"/>
    <property type="match status" value="1"/>
</dbReference>
<comment type="catalytic activity">
    <reaction evidence="11">
        <text>phylloquinone + NADH + H(+) = phylloquinol + NAD(+)</text>
        <dbReference type="Rhea" id="RHEA:74075"/>
        <dbReference type="ChEBI" id="CHEBI:15378"/>
        <dbReference type="ChEBI" id="CHEBI:18067"/>
        <dbReference type="ChEBI" id="CHEBI:28433"/>
        <dbReference type="ChEBI" id="CHEBI:57540"/>
        <dbReference type="ChEBI" id="CHEBI:57945"/>
    </reaction>
    <physiologicalReaction direction="left-to-right" evidence="11">
        <dbReference type="Rhea" id="RHEA:74076"/>
    </physiologicalReaction>
</comment>
<dbReference type="AlphaFoldDB" id="A0A9Q1BQ45"/>
<comment type="catalytic activity">
    <reaction evidence="12">
        <text>menaquinone-4 + NADH + H(+) = menaquinol-4 + NAD(+)</text>
        <dbReference type="Rhea" id="RHEA:74079"/>
        <dbReference type="ChEBI" id="CHEBI:15378"/>
        <dbReference type="ChEBI" id="CHEBI:57540"/>
        <dbReference type="ChEBI" id="CHEBI:57945"/>
        <dbReference type="ChEBI" id="CHEBI:78277"/>
        <dbReference type="ChEBI" id="CHEBI:193091"/>
    </reaction>
    <physiologicalReaction direction="left-to-right" evidence="12">
        <dbReference type="Rhea" id="RHEA:74080"/>
    </physiologicalReaction>
</comment>
<evidence type="ECO:0000256" key="8">
    <source>
        <dbReference type="ARBA" id="ARBA00042318"/>
    </source>
</evidence>
<comment type="cofactor">
    <cofactor evidence="5">
        <name>6-hydroxy-FAD</name>
        <dbReference type="ChEBI" id="CHEBI:60470"/>
    </cofactor>
</comment>
<proteinExistence type="inferred from homology"/>
<evidence type="ECO:0000256" key="2">
    <source>
        <dbReference type="ARBA" id="ARBA00022630"/>
    </source>
</evidence>
<evidence type="ECO:0000313" key="16">
    <source>
        <dbReference type="Proteomes" id="UP001152320"/>
    </source>
</evidence>
<dbReference type="InterPro" id="IPR023753">
    <property type="entry name" value="FAD/NAD-binding_dom"/>
</dbReference>
<comment type="catalytic activity">
    <reaction evidence="9">
        <text>menadione + NADH + H(+) = menadiol + NAD(+)</text>
        <dbReference type="Rhea" id="RHEA:69695"/>
        <dbReference type="ChEBI" id="CHEBI:6746"/>
        <dbReference type="ChEBI" id="CHEBI:15378"/>
        <dbReference type="ChEBI" id="CHEBI:28869"/>
        <dbReference type="ChEBI" id="CHEBI:57540"/>
        <dbReference type="ChEBI" id="CHEBI:57945"/>
    </reaction>
    <physiologicalReaction direction="left-to-right" evidence="9">
        <dbReference type="Rhea" id="RHEA:69696"/>
    </physiologicalReaction>
</comment>
<comment type="caution">
    <text evidence="15">The sequence shown here is derived from an EMBL/GenBank/DDBJ whole genome shotgun (WGS) entry which is preliminary data.</text>
</comment>
<feature type="domain" description="FAD/NAD(P)-binding" evidence="14">
    <location>
        <begin position="12"/>
        <end position="299"/>
    </location>
</feature>
<keyword evidence="2" id="KW-0285">Flavoprotein</keyword>
<accession>A0A9Q1BQ45</accession>
<evidence type="ECO:0000256" key="6">
    <source>
        <dbReference type="ARBA" id="ARBA00040253"/>
    </source>
</evidence>
<dbReference type="PANTHER" id="PTHR43735:SF3">
    <property type="entry name" value="FERROPTOSIS SUPPRESSOR PROTEIN 1"/>
    <property type="match status" value="1"/>
</dbReference>
<sequence>MGGGSSVIREKRVVIVGCGYAGANMAKLLMGKCKVTIIDSREYFHHCIGSLRASVEPGFENKILVPFAQAWGDSFKQGKVETVDPEKNVVILETGEEIPYDYVVIATGSSGPFPGKLGLNVITIEDAKTHFKKIQEQIKAADKITIIGAGAVGVEMAGEIAVDYPKKEVTVVTNAENVVNGPFKDKLRDSIKKQLTDLGVKLVFDETVANLSELPKDGSSPCVVKTNKGTEINTDLVIVCIGMSSNCDAYKEYFADCMDDYNNLKVNQYLQVEGYSNVFAIGDCNDATSPKMALKAEGQSEIVAKNIKALETKGSLSPYKELTSIISVSIGRNGGATQLKAAIMGSFFTKKLKSNDMMYGKFWSLLNQKAPH</sequence>
<evidence type="ECO:0000256" key="3">
    <source>
        <dbReference type="ARBA" id="ARBA00022827"/>
    </source>
</evidence>
<evidence type="ECO:0000256" key="1">
    <source>
        <dbReference type="ARBA" id="ARBA00006442"/>
    </source>
</evidence>
<gene>
    <name evidence="15" type="ORF">HOLleu_27089</name>
</gene>
<dbReference type="EMBL" id="JAIZAY010000013">
    <property type="protein sequence ID" value="KAJ8030624.1"/>
    <property type="molecule type" value="Genomic_DNA"/>
</dbReference>
<dbReference type="Gene3D" id="3.50.50.100">
    <property type="match status" value="1"/>
</dbReference>
<evidence type="ECO:0000313" key="15">
    <source>
        <dbReference type="EMBL" id="KAJ8030624.1"/>
    </source>
</evidence>
<reference evidence="15" key="1">
    <citation type="submission" date="2021-10" db="EMBL/GenBank/DDBJ databases">
        <title>Tropical sea cucumber genome reveals ecological adaptation and Cuvierian tubules defense mechanism.</title>
        <authorList>
            <person name="Chen T."/>
        </authorList>
    </citation>
    <scope>NUCLEOTIDE SEQUENCE</scope>
    <source>
        <strain evidence="15">Nanhai2018</strain>
        <tissue evidence="15">Muscle</tissue>
    </source>
</reference>
<evidence type="ECO:0000256" key="5">
    <source>
        <dbReference type="ARBA" id="ARBA00037027"/>
    </source>
</evidence>
<evidence type="ECO:0000259" key="14">
    <source>
        <dbReference type="Pfam" id="PF07992"/>
    </source>
</evidence>
<dbReference type="InterPro" id="IPR036188">
    <property type="entry name" value="FAD/NAD-bd_sf"/>
</dbReference>
<evidence type="ECO:0000256" key="9">
    <source>
        <dbReference type="ARBA" id="ARBA00048412"/>
    </source>
</evidence>
<dbReference type="PRINTS" id="PR00368">
    <property type="entry name" value="FADPNR"/>
</dbReference>
<evidence type="ECO:0000256" key="7">
    <source>
        <dbReference type="ARBA" id="ARBA00041541"/>
    </source>
</evidence>
<dbReference type="Proteomes" id="UP001152320">
    <property type="component" value="Chromosome 13"/>
</dbReference>
<evidence type="ECO:0000256" key="10">
    <source>
        <dbReference type="ARBA" id="ARBA00049236"/>
    </source>
</evidence>
<protein>
    <recommendedName>
        <fullName evidence="6">Ferroptosis suppressor protein 1</fullName>
    </recommendedName>
    <alternativeName>
        <fullName evidence="7">Apoptosis-inducing factor homologous mitochondrion-associated inducer of death</fullName>
    </alternativeName>
    <alternativeName>
        <fullName evidence="8">p53-responsive gene 3 protein</fullName>
    </alternativeName>
</protein>